<organism evidence="1 2">
    <name type="scientific">Actinobacillus minor NM305</name>
    <dbReference type="NCBI Taxonomy" id="637911"/>
    <lineage>
        <taxon>Bacteria</taxon>
        <taxon>Pseudomonadati</taxon>
        <taxon>Pseudomonadota</taxon>
        <taxon>Gammaproteobacteria</taxon>
        <taxon>Pasteurellales</taxon>
        <taxon>Pasteurellaceae</taxon>
        <taxon>Actinobacillus</taxon>
    </lineage>
</organism>
<proteinExistence type="predicted"/>
<accession>C5RYU4</accession>
<protein>
    <recommendedName>
        <fullName evidence="3">Addiction module killer protein</fullName>
    </recommendedName>
</protein>
<name>C5RYU4_9PAST</name>
<sequence length="45" mass="5146">MKPLLFLMNGGDKSTQQSDIEKAKLLFAQLKQQKKEQPHDPNSSF</sequence>
<dbReference type="AlphaFoldDB" id="C5RYU4"/>
<dbReference type="EMBL" id="ACQL01000019">
    <property type="protein sequence ID" value="EER48174.1"/>
    <property type="molecule type" value="Genomic_DNA"/>
</dbReference>
<evidence type="ECO:0000313" key="1">
    <source>
        <dbReference type="EMBL" id="EER48174.1"/>
    </source>
</evidence>
<comment type="caution">
    <text evidence="1">The sequence shown here is derived from an EMBL/GenBank/DDBJ whole genome shotgun (WGS) entry which is preliminary data.</text>
</comment>
<gene>
    <name evidence="1" type="ORF">AM305_04363</name>
</gene>
<dbReference type="Proteomes" id="UP000005532">
    <property type="component" value="Unassembled WGS sequence"/>
</dbReference>
<evidence type="ECO:0000313" key="2">
    <source>
        <dbReference type="Proteomes" id="UP000005532"/>
    </source>
</evidence>
<reference evidence="1 2" key="1">
    <citation type="journal article" date="2010" name="Vet. Microbiol.">
        <title>Production of haemolysins by strains of the Actinobacillus minor/porcitonsillarum complex.</title>
        <authorList>
            <person name="Arya G."/>
            <person name="Niven D.F."/>
        </authorList>
    </citation>
    <scope>NUCLEOTIDE SEQUENCE [LARGE SCALE GENOMIC DNA]</scope>
    <source>
        <strain evidence="1 2">NM305</strain>
    </source>
</reference>
<evidence type="ECO:0008006" key="3">
    <source>
        <dbReference type="Google" id="ProtNLM"/>
    </source>
</evidence>